<feature type="compositionally biased region" description="Acidic residues" evidence="1">
    <location>
        <begin position="392"/>
        <end position="406"/>
    </location>
</feature>
<evidence type="ECO:0000313" key="2">
    <source>
        <dbReference type="EMBL" id="KAJ7720933.1"/>
    </source>
</evidence>
<keyword evidence="3" id="KW-1185">Reference proteome</keyword>
<dbReference type="Gene3D" id="1.20.1280.50">
    <property type="match status" value="1"/>
</dbReference>
<feature type="region of interest" description="Disordered" evidence="1">
    <location>
        <begin position="391"/>
        <end position="440"/>
    </location>
</feature>
<proteinExistence type="predicted"/>
<reference evidence="2" key="1">
    <citation type="submission" date="2023-03" db="EMBL/GenBank/DDBJ databases">
        <title>Massive genome expansion in bonnet fungi (Mycena s.s.) driven by repeated elements and novel gene families across ecological guilds.</title>
        <authorList>
            <consortium name="Lawrence Berkeley National Laboratory"/>
            <person name="Harder C.B."/>
            <person name="Miyauchi S."/>
            <person name="Viragh M."/>
            <person name="Kuo A."/>
            <person name="Thoen E."/>
            <person name="Andreopoulos B."/>
            <person name="Lu D."/>
            <person name="Skrede I."/>
            <person name="Drula E."/>
            <person name="Henrissat B."/>
            <person name="Morin E."/>
            <person name="Kohler A."/>
            <person name="Barry K."/>
            <person name="LaButti K."/>
            <person name="Morin E."/>
            <person name="Salamov A."/>
            <person name="Lipzen A."/>
            <person name="Mereny Z."/>
            <person name="Hegedus B."/>
            <person name="Baldrian P."/>
            <person name="Stursova M."/>
            <person name="Weitz H."/>
            <person name="Taylor A."/>
            <person name="Grigoriev I.V."/>
            <person name="Nagy L.G."/>
            <person name="Martin F."/>
            <person name="Kauserud H."/>
        </authorList>
    </citation>
    <scope>NUCLEOTIDE SEQUENCE</scope>
    <source>
        <strain evidence="2">CBHHK182m</strain>
    </source>
</reference>
<evidence type="ECO:0000256" key="1">
    <source>
        <dbReference type="SAM" id="MobiDB-lite"/>
    </source>
</evidence>
<dbReference type="Proteomes" id="UP001215598">
    <property type="component" value="Unassembled WGS sequence"/>
</dbReference>
<organism evidence="2 3">
    <name type="scientific">Mycena metata</name>
    <dbReference type="NCBI Taxonomy" id="1033252"/>
    <lineage>
        <taxon>Eukaryota</taxon>
        <taxon>Fungi</taxon>
        <taxon>Dikarya</taxon>
        <taxon>Basidiomycota</taxon>
        <taxon>Agaricomycotina</taxon>
        <taxon>Agaricomycetes</taxon>
        <taxon>Agaricomycetidae</taxon>
        <taxon>Agaricales</taxon>
        <taxon>Marasmiineae</taxon>
        <taxon>Mycenaceae</taxon>
        <taxon>Mycena</taxon>
    </lineage>
</organism>
<dbReference type="AlphaFoldDB" id="A0AAD7HHJ8"/>
<evidence type="ECO:0008006" key="4">
    <source>
        <dbReference type="Google" id="ProtNLM"/>
    </source>
</evidence>
<protein>
    <recommendedName>
        <fullName evidence="4">F-box domain-containing protein</fullName>
    </recommendedName>
</protein>
<sequence length="440" mass="49063">MSPQPRAESTSGPPTQSQRLSLTADRARIAVIKAKILELERENDLLQDRLDSYAYPVLTLPNELVSEIFLHFLPVYPEPPPIIGRSSPNVLGQICRKWREITFQTPALWRAIALSLRNGKRLDQKLRLLELWLKRSGSCLLSIQIDHSLHVSSGTRSLPATLDPFTRALAAHSARWEYFRLYSLTYIFPSITAPLPFLRALTMAPVEPRVNGAPNIDSLVRALHTARLLRDVAVVSWHEHCISLYPWSQLTRFIAREILPHLCVDILTQAPNLTYCDVFVYGSGVTPTARNITLPYLSTLILRGILYMSMSWTFLDVFTFPALRELQVTEPILQDDPIGVLKSLVSRSGCSIQVLYLEIATVPLDEYRMALPAVGTIVKDVLDIHDAWAFPQDEENDSPSEGDSDVDGGSSAGSDTDESGESSMDAANSEDNEDGSHESE</sequence>
<feature type="region of interest" description="Disordered" evidence="1">
    <location>
        <begin position="1"/>
        <end position="21"/>
    </location>
</feature>
<name>A0AAD7HHJ8_9AGAR</name>
<accession>A0AAD7HHJ8</accession>
<comment type="caution">
    <text evidence="2">The sequence shown here is derived from an EMBL/GenBank/DDBJ whole genome shotgun (WGS) entry which is preliminary data.</text>
</comment>
<evidence type="ECO:0000313" key="3">
    <source>
        <dbReference type="Proteomes" id="UP001215598"/>
    </source>
</evidence>
<dbReference type="EMBL" id="JARKIB010000235">
    <property type="protein sequence ID" value="KAJ7720933.1"/>
    <property type="molecule type" value="Genomic_DNA"/>
</dbReference>
<gene>
    <name evidence="2" type="ORF">B0H16DRAFT_380716</name>
</gene>